<keyword evidence="5 6" id="KW-0460">Magnesium</keyword>
<accession>A0A8S0RZH4</accession>
<evidence type="ECO:0000313" key="8">
    <source>
        <dbReference type="Proteomes" id="UP000594638"/>
    </source>
</evidence>
<dbReference type="Gene3D" id="3.30.540.10">
    <property type="entry name" value="Fructose-1,6-Bisphosphatase, subunit A, domain 1"/>
    <property type="match status" value="1"/>
</dbReference>
<dbReference type="InterPro" id="IPR000760">
    <property type="entry name" value="Inositol_monophosphatase-like"/>
</dbReference>
<dbReference type="PANTHER" id="PTHR43200">
    <property type="entry name" value="PHOSPHATASE"/>
    <property type="match status" value="1"/>
</dbReference>
<dbReference type="GO" id="GO:0000103">
    <property type="term" value="P:sulfate assimilation"/>
    <property type="evidence" value="ECO:0007669"/>
    <property type="project" value="TreeGrafter"/>
</dbReference>
<dbReference type="AlphaFoldDB" id="A0A8S0RZH4"/>
<feature type="binding site" evidence="6">
    <location>
        <position position="177"/>
    </location>
    <ligand>
        <name>Mg(2+)</name>
        <dbReference type="ChEBI" id="CHEBI:18420"/>
        <label>1</label>
        <note>catalytic</note>
    </ligand>
</feature>
<feature type="binding site" evidence="6">
    <location>
        <position position="178"/>
    </location>
    <ligand>
        <name>Mg(2+)</name>
        <dbReference type="ChEBI" id="CHEBI:18420"/>
        <label>1</label>
        <note>catalytic</note>
    </ligand>
</feature>
<comment type="similarity">
    <text evidence="2">Belongs to the inositol monophosphatase superfamily.</text>
</comment>
<evidence type="ECO:0000256" key="4">
    <source>
        <dbReference type="ARBA" id="ARBA00022801"/>
    </source>
</evidence>
<dbReference type="Proteomes" id="UP000594638">
    <property type="component" value="Unassembled WGS sequence"/>
</dbReference>
<evidence type="ECO:0000256" key="2">
    <source>
        <dbReference type="ARBA" id="ARBA00009759"/>
    </source>
</evidence>
<dbReference type="Gramene" id="OE9A114368T5">
    <property type="protein sequence ID" value="OE9A114368C5"/>
    <property type="gene ID" value="OE9A114368"/>
</dbReference>
<dbReference type="OrthoDB" id="411145at2759"/>
<dbReference type="FunFam" id="3.30.540.10:FF:000022">
    <property type="entry name" value="Putative PAP-specific phosphatase, mitochondrial"/>
    <property type="match status" value="1"/>
</dbReference>
<feature type="binding site" evidence="6">
    <location>
        <position position="351"/>
    </location>
    <ligand>
        <name>Mg(2+)</name>
        <dbReference type="ChEBI" id="CHEBI:18420"/>
        <label>1</label>
        <note>catalytic</note>
    </ligand>
</feature>
<sequence length="410" mass="45379">MDVLRYSVGSRFPKTHRRSSFRAFHCQCFFAKRSSLSLPFPEHNAKHYKELQAAVNVVESACRLCVDVQKSLFSIDGKVVQKVDRTPVTVADFGVQALISLEMSKLFPSIPLVAEEDSAFLRENNLVDAVVEVVADKSASGDKQLSQDDVLKAIDRGGSDAYVFGSRPATYWVLDPIDGTRGFVKGSEALYVVGLALVVEGEIVLGVMGCPNWQEEYSGKFTSNIQEYNNTATRSGVIMISHVGRGTWRKQLWNAQIGDVRMPQNWIRCFVDGHHLIHGARFCIPESQTWESMPLSSQFNATTDAECVEEKQVLLVQTCCGSLCKYLMVASGRASVFFQSSKTQKTIKVWDHAVGIICVHEAGGKVTDWRGSQLDLAADKAERRVIFPSSGILVTNNSIHNQVLEMISSS</sequence>
<dbReference type="InterPro" id="IPR020583">
    <property type="entry name" value="Inositol_monoP_metal-BS"/>
</dbReference>
<keyword evidence="3 6" id="KW-0479">Metal-binding</keyword>
<dbReference type="Gene3D" id="3.40.190.80">
    <property type="match status" value="1"/>
</dbReference>
<gene>
    <name evidence="7" type="ORF">OLEA9_A114368</name>
</gene>
<dbReference type="CDD" id="cd01517">
    <property type="entry name" value="PAP_phosphatase"/>
    <property type="match status" value="1"/>
</dbReference>
<evidence type="ECO:0000256" key="6">
    <source>
        <dbReference type="PIRSR" id="PIRSR600760-2"/>
    </source>
</evidence>
<dbReference type="EMBL" id="CACTIH010003775">
    <property type="protein sequence ID" value="CAA2984703.1"/>
    <property type="molecule type" value="Genomic_DNA"/>
</dbReference>
<feature type="binding site" evidence="6">
    <location>
        <position position="175"/>
    </location>
    <ligand>
        <name>Mg(2+)</name>
        <dbReference type="ChEBI" id="CHEBI:18420"/>
        <label>1</label>
        <note>catalytic</note>
    </ligand>
</feature>
<dbReference type="PANTHER" id="PTHR43200:SF4">
    <property type="entry name" value="PAP-SPECIFIC PHOSPHATASE, MITOCHONDRIAL-RELATED"/>
    <property type="match status" value="1"/>
</dbReference>
<protein>
    <submittedName>
        <fullName evidence="7">PAP-specific phosphatase, mitochondrial</fullName>
    </submittedName>
</protein>
<comment type="cofactor">
    <cofactor evidence="1 6">
        <name>Mg(2+)</name>
        <dbReference type="ChEBI" id="CHEBI:18420"/>
    </cofactor>
</comment>
<evidence type="ECO:0000313" key="7">
    <source>
        <dbReference type="EMBL" id="CAA2984703.1"/>
    </source>
</evidence>
<evidence type="ECO:0000256" key="3">
    <source>
        <dbReference type="ARBA" id="ARBA00022723"/>
    </source>
</evidence>
<proteinExistence type="inferred from homology"/>
<organism evidence="7 8">
    <name type="scientific">Olea europaea subsp. europaea</name>
    <dbReference type="NCBI Taxonomy" id="158383"/>
    <lineage>
        <taxon>Eukaryota</taxon>
        <taxon>Viridiplantae</taxon>
        <taxon>Streptophyta</taxon>
        <taxon>Embryophyta</taxon>
        <taxon>Tracheophyta</taxon>
        <taxon>Spermatophyta</taxon>
        <taxon>Magnoliopsida</taxon>
        <taxon>eudicotyledons</taxon>
        <taxon>Gunneridae</taxon>
        <taxon>Pentapetalae</taxon>
        <taxon>asterids</taxon>
        <taxon>lamiids</taxon>
        <taxon>Lamiales</taxon>
        <taxon>Oleaceae</taxon>
        <taxon>Oleeae</taxon>
        <taxon>Olea</taxon>
    </lineage>
</organism>
<comment type="caution">
    <text evidence="7">The sequence shown here is derived from an EMBL/GenBank/DDBJ whole genome shotgun (WGS) entry which is preliminary data.</text>
</comment>
<reference evidence="7 8" key="1">
    <citation type="submission" date="2019-12" db="EMBL/GenBank/DDBJ databases">
        <authorList>
            <person name="Alioto T."/>
            <person name="Alioto T."/>
            <person name="Gomez Garrido J."/>
        </authorList>
    </citation>
    <scope>NUCLEOTIDE SEQUENCE [LARGE SCALE GENOMIC DNA]</scope>
</reference>
<dbReference type="Pfam" id="PF00459">
    <property type="entry name" value="Inositol_P"/>
    <property type="match status" value="1"/>
</dbReference>
<dbReference type="PROSITE" id="PS00629">
    <property type="entry name" value="IMP_1"/>
    <property type="match status" value="1"/>
</dbReference>
<feature type="binding site" evidence="6">
    <location>
        <position position="115"/>
    </location>
    <ligand>
        <name>Mg(2+)</name>
        <dbReference type="ChEBI" id="CHEBI:18420"/>
        <label>1</label>
        <note>catalytic</note>
    </ligand>
</feature>
<dbReference type="GO" id="GO:0008441">
    <property type="term" value="F:3'(2'),5'-bisphosphate nucleotidase activity"/>
    <property type="evidence" value="ECO:0007669"/>
    <property type="project" value="TreeGrafter"/>
</dbReference>
<keyword evidence="8" id="KW-1185">Reference proteome</keyword>
<dbReference type="GO" id="GO:0046872">
    <property type="term" value="F:metal ion binding"/>
    <property type="evidence" value="ECO:0007669"/>
    <property type="project" value="UniProtKB-KW"/>
</dbReference>
<dbReference type="SUPFAM" id="SSF56655">
    <property type="entry name" value="Carbohydrate phosphatase"/>
    <property type="match status" value="1"/>
</dbReference>
<keyword evidence="4" id="KW-0378">Hydrolase</keyword>
<evidence type="ECO:0000256" key="5">
    <source>
        <dbReference type="ARBA" id="ARBA00022842"/>
    </source>
</evidence>
<name>A0A8S0RZH4_OLEEU</name>
<evidence type="ECO:0000256" key="1">
    <source>
        <dbReference type="ARBA" id="ARBA00001946"/>
    </source>
</evidence>
<dbReference type="InterPro" id="IPR051090">
    <property type="entry name" value="Inositol_monoP_superfamily"/>
</dbReference>